<dbReference type="KEGG" id="mro:MROS_0414"/>
<evidence type="ECO:0000313" key="7">
    <source>
        <dbReference type="EMBL" id="AFN73657.1"/>
    </source>
</evidence>
<reference evidence="7 8" key="1">
    <citation type="journal article" date="2013" name="PLoS ONE">
        <title>Genomic analysis of Melioribacter roseus, facultatively anaerobic organotrophic bacterium representing a novel deep lineage within Bacteriodetes/Chlorobi group.</title>
        <authorList>
            <person name="Kadnikov V.V."/>
            <person name="Mardanov A.V."/>
            <person name="Podosokorskaya O.A."/>
            <person name="Gavrilov S.N."/>
            <person name="Kublanov I.V."/>
            <person name="Beletsky A.V."/>
            <person name="Bonch-Osmolovskaya E.A."/>
            <person name="Ravin N.V."/>
        </authorList>
    </citation>
    <scope>NUCLEOTIDE SEQUENCE [LARGE SCALE GENOMIC DNA]</scope>
    <source>
        <strain evidence="8">JCM 17771 / P3M-2</strain>
    </source>
</reference>
<dbReference type="HOGENOM" id="CLU_056714_0_1_10"/>
<comment type="similarity">
    <text evidence="2">Belongs to the LemA family.</text>
</comment>
<dbReference type="OrthoDB" id="9804152at2"/>
<dbReference type="STRING" id="1191523.MROS_0414"/>
<evidence type="ECO:0000313" key="8">
    <source>
        <dbReference type="Proteomes" id="UP000009011"/>
    </source>
</evidence>
<evidence type="ECO:0000256" key="2">
    <source>
        <dbReference type="ARBA" id="ARBA00008854"/>
    </source>
</evidence>
<dbReference type="PATRIC" id="fig|1191523.3.peg.432"/>
<dbReference type="AlphaFoldDB" id="I6YSY2"/>
<dbReference type="GO" id="GO:0016020">
    <property type="term" value="C:membrane"/>
    <property type="evidence" value="ECO:0007669"/>
    <property type="project" value="UniProtKB-SubCell"/>
</dbReference>
<dbReference type="RefSeq" id="WP_014855094.1">
    <property type="nucleotide sequence ID" value="NC_018178.1"/>
</dbReference>
<evidence type="ECO:0000256" key="5">
    <source>
        <dbReference type="ARBA" id="ARBA00023136"/>
    </source>
</evidence>
<dbReference type="Gene3D" id="1.20.1440.20">
    <property type="entry name" value="LemA-like domain"/>
    <property type="match status" value="1"/>
</dbReference>
<keyword evidence="3 6" id="KW-0812">Transmembrane</keyword>
<gene>
    <name evidence="7" type="ordered locus">MROS_0414</name>
</gene>
<dbReference type="Pfam" id="PF04011">
    <property type="entry name" value="LemA"/>
    <property type="match status" value="1"/>
</dbReference>
<proteinExistence type="inferred from homology"/>
<dbReference type="SUPFAM" id="SSF140478">
    <property type="entry name" value="LemA-like"/>
    <property type="match status" value="1"/>
</dbReference>
<keyword evidence="5 6" id="KW-0472">Membrane</keyword>
<dbReference type="InterPro" id="IPR023353">
    <property type="entry name" value="LemA-like_dom_sf"/>
</dbReference>
<protein>
    <submittedName>
        <fullName evidence="7">LemA family protein</fullName>
    </submittedName>
</protein>
<dbReference type="InterPro" id="IPR007156">
    <property type="entry name" value="MamQ_LemA"/>
</dbReference>
<dbReference type="PANTHER" id="PTHR34478:SF2">
    <property type="entry name" value="MEMBRANE PROTEIN"/>
    <property type="match status" value="1"/>
</dbReference>
<evidence type="ECO:0000256" key="3">
    <source>
        <dbReference type="ARBA" id="ARBA00022692"/>
    </source>
</evidence>
<keyword evidence="8" id="KW-1185">Reference proteome</keyword>
<organism evidence="7 8">
    <name type="scientific">Melioribacter roseus (strain DSM 23840 / JCM 17771 / VKM B-2668 / P3M-2)</name>
    <dbReference type="NCBI Taxonomy" id="1191523"/>
    <lineage>
        <taxon>Bacteria</taxon>
        <taxon>Pseudomonadati</taxon>
        <taxon>Ignavibacteriota</taxon>
        <taxon>Ignavibacteria</taxon>
        <taxon>Ignavibacteriales</taxon>
        <taxon>Melioribacteraceae</taxon>
        <taxon>Melioribacter</taxon>
    </lineage>
</organism>
<evidence type="ECO:0000256" key="4">
    <source>
        <dbReference type="ARBA" id="ARBA00022989"/>
    </source>
</evidence>
<name>I6YSY2_MELRP</name>
<sequence>MKKGLMIALGIVAALVILILVIVGWGVGVYNNLIGLNEKVNQAWSQVENQYQRRYDLIPNLVETVKGVANFEKETYTAVTEARAKVGQIRLSPDQLSDPEAFRKFQQAQDGLSSALSRLLVVSENYPQLKANENFLQLQAQLEGTENRIAVERMKYNQVVQEYNTQIKRFPAALIANMAGFKEKEYFRAATGAEEAPRVQF</sequence>
<dbReference type="PANTHER" id="PTHR34478">
    <property type="entry name" value="PROTEIN LEMA"/>
    <property type="match status" value="1"/>
</dbReference>
<dbReference type="eggNOG" id="COG1704">
    <property type="taxonomic scope" value="Bacteria"/>
</dbReference>
<comment type="subcellular location">
    <subcellularLocation>
        <location evidence="1">Membrane</location>
        <topology evidence="1">Single-pass membrane protein</topology>
    </subcellularLocation>
</comment>
<dbReference type="Proteomes" id="UP000009011">
    <property type="component" value="Chromosome"/>
</dbReference>
<evidence type="ECO:0000256" key="6">
    <source>
        <dbReference type="SAM" id="Phobius"/>
    </source>
</evidence>
<accession>I6YSY2</accession>
<feature type="transmembrane region" description="Helical" evidence="6">
    <location>
        <begin position="7"/>
        <end position="30"/>
    </location>
</feature>
<evidence type="ECO:0000256" key="1">
    <source>
        <dbReference type="ARBA" id="ARBA00004167"/>
    </source>
</evidence>
<keyword evidence="4 6" id="KW-1133">Transmembrane helix</keyword>
<dbReference type="EMBL" id="CP003557">
    <property type="protein sequence ID" value="AFN73657.1"/>
    <property type="molecule type" value="Genomic_DNA"/>
</dbReference>